<organism evidence="2 3">
    <name type="scientific">Blattamonas nauphoetae</name>
    <dbReference type="NCBI Taxonomy" id="2049346"/>
    <lineage>
        <taxon>Eukaryota</taxon>
        <taxon>Metamonada</taxon>
        <taxon>Preaxostyla</taxon>
        <taxon>Oxymonadida</taxon>
        <taxon>Blattamonas</taxon>
    </lineage>
</organism>
<sequence length="140" mass="16017">MTKQTDILTIREQLFLFVSERIAQAERDHPNISFSDGIAGNIAETSLRWAEMATKDMVAFSNHAHRRKIVPTKPKPRIKKQDQTNRDNDGDGEGKDEEQIPTMELSRDGDDEGMCDGKEDIVREIRIEKELAENGFAWED</sequence>
<evidence type="ECO:0000313" key="3">
    <source>
        <dbReference type="Proteomes" id="UP001281761"/>
    </source>
</evidence>
<comment type="caution">
    <text evidence="2">The sequence shown here is derived from an EMBL/GenBank/DDBJ whole genome shotgun (WGS) entry which is preliminary data.</text>
</comment>
<name>A0ABQ9Y9S0_9EUKA</name>
<dbReference type="Gene3D" id="1.10.20.10">
    <property type="entry name" value="Histone, subunit A"/>
    <property type="match status" value="1"/>
</dbReference>
<dbReference type="InterPro" id="IPR009072">
    <property type="entry name" value="Histone-fold"/>
</dbReference>
<reference evidence="2 3" key="1">
    <citation type="journal article" date="2022" name="bioRxiv">
        <title>Genomics of Preaxostyla Flagellates Illuminates Evolutionary Transitions and the Path Towards Mitochondrial Loss.</title>
        <authorList>
            <person name="Novak L.V.F."/>
            <person name="Treitli S.C."/>
            <person name="Pyrih J."/>
            <person name="Halakuc P."/>
            <person name="Pipaliya S.V."/>
            <person name="Vacek V."/>
            <person name="Brzon O."/>
            <person name="Soukal P."/>
            <person name="Eme L."/>
            <person name="Dacks J.B."/>
            <person name="Karnkowska A."/>
            <person name="Elias M."/>
            <person name="Hampl V."/>
        </authorList>
    </citation>
    <scope>NUCLEOTIDE SEQUENCE [LARGE SCALE GENOMIC DNA]</scope>
    <source>
        <strain evidence="2">NAU3</strain>
        <tissue evidence="2">Gut</tissue>
    </source>
</reference>
<accession>A0ABQ9Y9S0</accession>
<evidence type="ECO:0000256" key="1">
    <source>
        <dbReference type="SAM" id="MobiDB-lite"/>
    </source>
</evidence>
<protein>
    <submittedName>
        <fullName evidence="2">Uncharacterized protein</fullName>
    </submittedName>
</protein>
<gene>
    <name evidence="2" type="ORF">BLNAU_4697</name>
</gene>
<proteinExistence type="predicted"/>
<dbReference type="Proteomes" id="UP001281761">
    <property type="component" value="Unassembled WGS sequence"/>
</dbReference>
<evidence type="ECO:0000313" key="2">
    <source>
        <dbReference type="EMBL" id="KAK2960480.1"/>
    </source>
</evidence>
<keyword evidence="3" id="KW-1185">Reference proteome</keyword>
<feature type="region of interest" description="Disordered" evidence="1">
    <location>
        <begin position="62"/>
        <end position="116"/>
    </location>
</feature>
<dbReference type="EMBL" id="JARBJD010000023">
    <property type="protein sequence ID" value="KAK2960480.1"/>
    <property type="molecule type" value="Genomic_DNA"/>
</dbReference>
<feature type="compositionally biased region" description="Basic and acidic residues" evidence="1">
    <location>
        <begin position="79"/>
        <end position="93"/>
    </location>
</feature>
<feature type="compositionally biased region" description="Basic residues" evidence="1">
    <location>
        <begin position="63"/>
        <end position="78"/>
    </location>
</feature>